<evidence type="ECO:0000256" key="1">
    <source>
        <dbReference type="ARBA" id="ARBA00006471"/>
    </source>
</evidence>
<dbReference type="InterPro" id="IPR035987">
    <property type="entry name" value="Ribosomal_uS8_sf"/>
</dbReference>
<dbReference type="FunFam" id="3.30.1370.30:FF:000001">
    <property type="entry name" value="40S ribosomal protein S15a"/>
    <property type="match status" value="1"/>
</dbReference>
<evidence type="ECO:0000256" key="5">
    <source>
        <dbReference type="ARBA" id="ARBA00035422"/>
    </source>
</evidence>
<sequence>MVFMNVLVDALNNAEKKGQFQVLNRPCSKVIVQFLTTTMKYDYIGKFEIINDHRAVKIAMNFTSKLNKCGGISPRFDVQRKDLEKWQNNLLPPSQFGFIVLTISVGIMECEEIRQKHIGRKILGFFF</sequence>
<evidence type="ECO:0000256" key="4">
    <source>
        <dbReference type="ARBA" id="ARBA00035258"/>
    </source>
</evidence>
<gene>
    <name evidence="6" type="ORF">TREES_T100013955</name>
</gene>
<evidence type="ECO:0000313" key="7">
    <source>
        <dbReference type="Proteomes" id="UP000011518"/>
    </source>
</evidence>
<dbReference type="EMBL" id="KB320684">
    <property type="protein sequence ID" value="ELW65535.1"/>
    <property type="molecule type" value="Genomic_DNA"/>
</dbReference>
<dbReference type="SUPFAM" id="SSF56047">
    <property type="entry name" value="Ribosomal protein S8"/>
    <property type="match status" value="1"/>
</dbReference>
<reference evidence="7" key="1">
    <citation type="submission" date="2012-07" db="EMBL/GenBank/DDBJ databases">
        <title>Genome of the Chinese tree shrew, a rising model animal genetically related to primates.</title>
        <authorList>
            <person name="Zhang G."/>
            <person name="Fan Y."/>
            <person name="Yao Y."/>
            <person name="Huang Z."/>
        </authorList>
    </citation>
    <scope>NUCLEOTIDE SEQUENCE [LARGE SCALE GENOMIC DNA]</scope>
</reference>
<dbReference type="InterPro" id="IPR000630">
    <property type="entry name" value="Ribosomal_uS8"/>
</dbReference>
<keyword evidence="2 6" id="KW-0689">Ribosomal protein</keyword>
<dbReference type="eggNOG" id="KOG1754">
    <property type="taxonomic scope" value="Eukaryota"/>
</dbReference>
<dbReference type="STRING" id="246437.L9KRI4"/>
<proteinExistence type="inferred from homology"/>
<dbReference type="GO" id="GO:0005840">
    <property type="term" value="C:ribosome"/>
    <property type="evidence" value="ECO:0007669"/>
    <property type="project" value="UniProtKB-KW"/>
</dbReference>
<name>L9KRI4_TUPCH</name>
<dbReference type="OrthoDB" id="10250260at2759"/>
<dbReference type="Proteomes" id="UP000011518">
    <property type="component" value="Unassembled WGS sequence"/>
</dbReference>
<keyword evidence="7" id="KW-1185">Reference proteome</keyword>
<comment type="similarity">
    <text evidence="1">Belongs to the universal ribosomal protein uS8 family.</text>
</comment>
<dbReference type="GO" id="GO:0003735">
    <property type="term" value="F:structural constituent of ribosome"/>
    <property type="evidence" value="ECO:0007669"/>
    <property type="project" value="InterPro"/>
</dbReference>
<dbReference type="AlphaFoldDB" id="L9KRI4"/>
<dbReference type="InParanoid" id="L9KRI4"/>
<dbReference type="PANTHER" id="PTHR11758">
    <property type="entry name" value="40S RIBOSOMAL PROTEIN S15A"/>
    <property type="match status" value="1"/>
</dbReference>
<evidence type="ECO:0000256" key="2">
    <source>
        <dbReference type="ARBA" id="ARBA00022980"/>
    </source>
</evidence>
<dbReference type="KEGG" id="tup:102480243"/>
<reference evidence="7" key="2">
    <citation type="journal article" date="2013" name="Nat. Commun.">
        <title>Genome of the Chinese tree shrew.</title>
        <authorList>
            <person name="Fan Y."/>
            <person name="Huang Z.Y."/>
            <person name="Cao C.C."/>
            <person name="Chen C.S."/>
            <person name="Chen Y.X."/>
            <person name="Fan D.D."/>
            <person name="He J."/>
            <person name="Hou H.L."/>
            <person name="Hu L."/>
            <person name="Hu X.T."/>
            <person name="Jiang X.T."/>
            <person name="Lai R."/>
            <person name="Lang Y.S."/>
            <person name="Liang B."/>
            <person name="Liao S.G."/>
            <person name="Mu D."/>
            <person name="Ma Y.Y."/>
            <person name="Niu Y.Y."/>
            <person name="Sun X.Q."/>
            <person name="Xia J.Q."/>
            <person name="Xiao J."/>
            <person name="Xiong Z.Q."/>
            <person name="Xu L."/>
            <person name="Yang L."/>
            <person name="Zhang Y."/>
            <person name="Zhao W."/>
            <person name="Zhao X.D."/>
            <person name="Zheng Y.T."/>
            <person name="Zhou J.M."/>
            <person name="Zhu Y.B."/>
            <person name="Zhang G.J."/>
            <person name="Wang J."/>
            <person name="Yao Y.G."/>
        </authorList>
    </citation>
    <scope>NUCLEOTIDE SEQUENCE [LARGE SCALE GENOMIC DNA]</scope>
</reference>
<dbReference type="GO" id="GO:0006412">
    <property type="term" value="P:translation"/>
    <property type="evidence" value="ECO:0007669"/>
    <property type="project" value="InterPro"/>
</dbReference>
<dbReference type="Gene3D" id="3.30.1490.10">
    <property type="match status" value="1"/>
</dbReference>
<dbReference type="Gene3D" id="3.30.1370.30">
    <property type="match status" value="1"/>
</dbReference>
<keyword evidence="3" id="KW-0687">Ribonucleoprotein</keyword>
<dbReference type="Pfam" id="PF00410">
    <property type="entry name" value="Ribosomal_S8"/>
    <property type="match status" value="1"/>
</dbReference>
<organism evidence="6 7">
    <name type="scientific">Tupaia chinensis</name>
    <name type="common">Chinese tree shrew</name>
    <name type="synonym">Tupaia belangeri chinensis</name>
    <dbReference type="NCBI Taxonomy" id="246437"/>
    <lineage>
        <taxon>Eukaryota</taxon>
        <taxon>Metazoa</taxon>
        <taxon>Chordata</taxon>
        <taxon>Craniata</taxon>
        <taxon>Vertebrata</taxon>
        <taxon>Euteleostomi</taxon>
        <taxon>Mammalia</taxon>
        <taxon>Eutheria</taxon>
        <taxon>Euarchontoglires</taxon>
        <taxon>Scandentia</taxon>
        <taxon>Tupaiidae</taxon>
        <taxon>Tupaia</taxon>
    </lineage>
</organism>
<evidence type="ECO:0000256" key="3">
    <source>
        <dbReference type="ARBA" id="ARBA00023274"/>
    </source>
</evidence>
<dbReference type="GO" id="GO:1990904">
    <property type="term" value="C:ribonucleoprotein complex"/>
    <property type="evidence" value="ECO:0007669"/>
    <property type="project" value="UniProtKB-KW"/>
</dbReference>
<dbReference type="FunFam" id="3.30.1490.10:FF:000002">
    <property type="entry name" value="40S ribosomal protein S15a"/>
    <property type="match status" value="1"/>
</dbReference>
<evidence type="ECO:0000313" key="6">
    <source>
        <dbReference type="EMBL" id="ELW65535.1"/>
    </source>
</evidence>
<protein>
    <recommendedName>
        <fullName evidence="4">Small ribosomal subunit protein uS8</fullName>
    </recommendedName>
    <alternativeName>
        <fullName evidence="5">40S ribosomal protein S15a</fullName>
    </alternativeName>
</protein>
<accession>L9KRI4</accession>